<feature type="transmembrane region" description="Helical" evidence="1">
    <location>
        <begin position="401"/>
        <end position="420"/>
    </location>
</feature>
<dbReference type="PANTHER" id="PTHR34220:SF7">
    <property type="entry name" value="SENSOR HISTIDINE KINASE YPDA"/>
    <property type="match status" value="1"/>
</dbReference>
<dbReference type="InterPro" id="IPR050640">
    <property type="entry name" value="Bact_2-comp_sensor_kinase"/>
</dbReference>
<evidence type="ECO:0000313" key="5">
    <source>
        <dbReference type="EMBL" id="MFD2522907.1"/>
    </source>
</evidence>
<dbReference type="SUPFAM" id="SSF55874">
    <property type="entry name" value="ATPase domain of HSP90 chaperone/DNA topoisomerase II/histidine kinase"/>
    <property type="match status" value="1"/>
</dbReference>
<dbReference type="InterPro" id="IPR010559">
    <property type="entry name" value="Sig_transdc_His_kin_internal"/>
</dbReference>
<keyword evidence="1" id="KW-1133">Transmembrane helix</keyword>
<dbReference type="GO" id="GO:0004673">
    <property type="term" value="F:protein histidine kinase activity"/>
    <property type="evidence" value="ECO:0007669"/>
    <property type="project" value="UniProtKB-EC"/>
</dbReference>
<evidence type="ECO:0000259" key="3">
    <source>
        <dbReference type="Pfam" id="PF07695"/>
    </source>
</evidence>
<reference evidence="6" key="1">
    <citation type="journal article" date="2019" name="Int. J. Syst. Evol. Microbiol.">
        <title>The Global Catalogue of Microorganisms (GCM) 10K type strain sequencing project: providing services to taxonomists for standard genome sequencing and annotation.</title>
        <authorList>
            <consortium name="The Broad Institute Genomics Platform"/>
            <consortium name="The Broad Institute Genome Sequencing Center for Infectious Disease"/>
            <person name="Wu L."/>
            <person name="Ma J."/>
        </authorList>
    </citation>
    <scope>NUCLEOTIDE SEQUENCE [LARGE SCALE GENOMIC DNA]</scope>
    <source>
        <strain evidence="6">KCTC 52344</strain>
    </source>
</reference>
<dbReference type="RefSeq" id="WP_340239604.1">
    <property type="nucleotide sequence ID" value="NZ_JBBEWC010000013.1"/>
</dbReference>
<keyword evidence="1" id="KW-0472">Membrane</keyword>
<keyword evidence="6" id="KW-1185">Reference proteome</keyword>
<proteinExistence type="predicted"/>
<protein>
    <submittedName>
        <fullName evidence="5">Sensor histidine kinase</fullName>
        <ecNumber evidence="5">2.7.13.3</ecNumber>
    </submittedName>
</protein>
<evidence type="ECO:0000259" key="2">
    <source>
        <dbReference type="Pfam" id="PF06580"/>
    </source>
</evidence>
<keyword evidence="5" id="KW-0418">Kinase</keyword>
<organism evidence="5 6">
    <name type="scientific">Emticicia soli</name>
    <dbReference type="NCBI Taxonomy" id="2027878"/>
    <lineage>
        <taxon>Bacteria</taxon>
        <taxon>Pseudomonadati</taxon>
        <taxon>Bacteroidota</taxon>
        <taxon>Cytophagia</taxon>
        <taxon>Cytophagales</taxon>
        <taxon>Leadbetterellaceae</taxon>
        <taxon>Emticicia</taxon>
    </lineage>
</organism>
<dbReference type="InterPro" id="IPR011622">
    <property type="entry name" value="7TMR_DISM_rcpt_extracell_dom2"/>
</dbReference>
<keyword evidence="5" id="KW-0808">Transferase</keyword>
<dbReference type="Gene3D" id="3.30.565.10">
    <property type="entry name" value="Histidine kinase-like ATPase, C-terminal domain"/>
    <property type="match status" value="1"/>
</dbReference>
<dbReference type="InterPro" id="IPR036890">
    <property type="entry name" value="HATPase_C_sf"/>
</dbReference>
<feature type="transmembrane region" description="Helical" evidence="1">
    <location>
        <begin position="307"/>
        <end position="332"/>
    </location>
</feature>
<dbReference type="Pfam" id="PF07696">
    <property type="entry name" value="7TMR-DISMED2"/>
    <property type="match status" value="1"/>
</dbReference>
<dbReference type="Proteomes" id="UP001597510">
    <property type="component" value="Unassembled WGS sequence"/>
</dbReference>
<feature type="domain" description="Signal transduction histidine kinase internal region" evidence="2">
    <location>
        <begin position="441"/>
        <end position="520"/>
    </location>
</feature>
<feature type="transmembrane region" description="Helical" evidence="1">
    <location>
        <begin position="235"/>
        <end position="252"/>
    </location>
</feature>
<feature type="domain" description="7TM-DISM receptor extracellular" evidence="3">
    <location>
        <begin position="210"/>
        <end position="422"/>
    </location>
</feature>
<evidence type="ECO:0000313" key="6">
    <source>
        <dbReference type="Proteomes" id="UP001597510"/>
    </source>
</evidence>
<sequence>MKHIGKIHALLVRLFTQQSGVLLCLICLLTAQQSHAQVRLYYELEKNGFLDCTNNTQLFVDSTQQVALQAIPTQKFVKLQGFDAPQSFSKAYRYDFWLKIEIYNPTKDTLDLLLTTGLHRSVVVYRDIYSELIELHRTNEEYLPHQRLFRYDDQYIPMRFVPGTYYKLYIKVNDYPKKDFILQPKLVSYLWENHHKVKAFYDEYIYLINNGVIISILLFVALFVLTFYILDRQKYYLYYGFYTISIALFNLWEYEHSPYFHVFFSYLPFLKYTGNSNVYILLTQISYYLFVYHFLELREKYPRIGVVFRWVIRTLLVFLLLDVLVLFVFRRLDWSDTFYWFFQGVFPVLNIVLLITIFGITGKIARNIKIGSTFLMLGGFVGFMTQWFSHEAYILLRIEPSIVFALGTLIEIFFFSIAIGNRSYHIQKEQNSLFKAIKESELRTLRSQINPHFVFNSLNSIKSYILTHRSIEAAEYLTDFSVLMRSILQHSKQQLISLTDELETAVLYIKLEKLRFEDNFEFIYELDKNIDTDEIMSPPMLLQPYIENAIKHGLMNKLDKRILVLRVKQIEEAIEIIIEDNGIGREQASLLRKNIPKYKSMGMDINDERIKLLSQANDLHIQITIEDKKSSNGKAIGTKVAILIPN</sequence>
<dbReference type="Pfam" id="PF06580">
    <property type="entry name" value="His_kinase"/>
    <property type="match status" value="1"/>
</dbReference>
<gene>
    <name evidence="5" type="ORF">ACFSR2_18555</name>
</gene>
<feature type="transmembrane region" description="Helical" evidence="1">
    <location>
        <begin position="204"/>
        <end position="228"/>
    </location>
</feature>
<feature type="transmembrane region" description="Helical" evidence="1">
    <location>
        <begin position="338"/>
        <end position="358"/>
    </location>
</feature>
<feature type="domain" description="7TM-DISM receptor extracellular" evidence="4">
    <location>
        <begin position="54"/>
        <end position="174"/>
    </location>
</feature>
<evidence type="ECO:0000259" key="4">
    <source>
        <dbReference type="Pfam" id="PF07696"/>
    </source>
</evidence>
<evidence type="ECO:0000256" key="1">
    <source>
        <dbReference type="SAM" id="Phobius"/>
    </source>
</evidence>
<accession>A0ABW5JA32</accession>
<feature type="transmembrane region" description="Helical" evidence="1">
    <location>
        <begin position="370"/>
        <end position="389"/>
    </location>
</feature>
<comment type="caution">
    <text evidence="5">The sequence shown here is derived from an EMBL/GenBank/DDBJ whole genome shotgun (WGS) entry which is preliminary data.</text>
</comment>
<dbReference type="EMBL" id="JBHULC010000022">
    <property type="protein sequence ID" value="MFD2522907.1"/>
    <property type="molecule type" value="Genomic_DNA"/>
</dbReference>
<dbReference type="PANTHER" id="PTHR34220">
    <property type="entry name" value="SENSOR HISTIDINE KINASE YPDA"/>
    <property type="match status" value="1"/>
</dbReference>
<keyword evidence="1" id="KW-0812">Transmembrane</keyword>
<dbReference type="EC" id="2.7.13.3" evidence="5"/>
<dbReference type="InterPro" id="IPR011623">
    <property type="entry name" value="7TMR_DISM_rcpt_extracell_dom1"/>
</dbReference>
<feature type="transmembrane region" description="Helical" evidence="1">
    <location>
        <begin position="272"/>
        <end position="295"/>
    </location>
</feature>
<name>A0ABW5JA32_9BACT</name>
<dbReference type="Pfam" id="PF07695">
    <property type="entry name" value="7TMR-DISM_7TM"/>
    <property type="match status" value="1"/>
</dbReference>